<organism evidence="1 2">
    <name type="scientific">Bythopirellula polymerisocia</name>
    <dbReference type="NCBI Taxonomy" id="2528003"/>
    <lineage>
        <taxon>Bacteria</taxon>
        <taxon>Pseudomonadati</taxon>
        <taxon>Planctomycetota</taxon>
        <taxon>Planctomycetia</taxon>
        <taxon>Pirellulales</taxon>
        <taxon>Lacipirellulaceae</taxon>
        <taxon>Bythopirellula</taxon>
    </lineage>
</organism>
<evidence type="ECO:0000313" key="1">
    <source>
        <dbReference type="EMBL" id="TWU21385.1"/>
    </source>
</evidence>
<accession>A0A5C6CBC7</accession>
<evidence type="ECO:0000313" key="2">
    <source>
        <dbReference type="Proteomes" id="UP000318437"/>
    </source>
</evidence>
<protein>
    <submittedName>
        <fullName evidence="1">Shikimate 5-dehydrogenase</fullName>
    </submittedName>
</protein>
<comment type="caution">
    <text evidence="1">The sequence shown here is derived from an EMBL/GenBank/DDBJ whole genome shotgun (WGS) entry which is preliminary data.</text>
</comment>
<sequence length="327" mass="36156">MQTEATVVSDPKGKYPVATCPTLYFIGVTTGKSSIMKVFPKWAKALGLSGAVIRGIDFPLHADPPQYRRAVEHIKNDEHSLGALVTTHKIDLLKACQDLFDELDHFAKLTGEASCISKQGGKLVAHAKDPITSGLSLEAFLPAGHWQNKEAEILVLGAGGSSIALTTYLMSPKRGDNRPARIVVTDRSEPRLKEIFHVHQELDSDIPCQYHHCPTNEDNDRLVADLKPHSVVVNATGLGKDALGSPLTDNVEFPLRGFAWDFNYRGDLVFLDQARAQKQLRNLHVEDGWIYFLHGWTQVLAEVFHIDIPPIGPLFEELSRIAASTRN</sequence>
<dbReference type="Gene3D" id="3.40.50.720">
    <property type="entry name" value="NAD(P)-binding Rossmann-like Domain"/>
    <property type="match status" value="1"/>
</dbReference>
<name>A0A5C6CBC7_9BACT</name>
<reference evidence="1 2" key="1">
    <citation type="submission" date="2019-02" db="EMBL/GenBank/DDBJ databases">
        <title>Deep-cultivation of Planctomycetes and their phenomic and genomic characterization uncovers novel biology.</title>
        <authorList>
            <person name="Wiegand S."/>
            <person name="Jogler M."/>
            <person name="Boedeker C."/>
            <person name="Pinto D."/>
            <person name="Vollmers J."/>
            <person name="Rivas-Marin E."/>
            <person name="Kohn T."/>
            <person name="Peeters S.H."/>
            <person name="Heuer A."/>
            <person name="Rast P."/>
            <person name="Oberbeckmann S."/>
            <person name="Bunk B."/>
            <person name="Jeske O."/>
            <person name="Meyerdierks A."/>
            <person name="Storesund J.E."/>
            <person name="Kallscheuer N."/>
            <person name="Luecker S."/>
            <person name="Lage O.M."/>
            <person name="Pohl T."/>
            <person name="Merkel B.J."/>
            <person name="Hornburger P."/>
            <person name="Mueller R.-W."/>
            <person name="Bruemmer F."/>
            <person name="Labrenz M."/>
            <person name="Spormann A.M."/>
            <person name="Op Den Camp H."/>
            <person name="Overmann J."/>
            <person name="Amann R."/>
            <person name="Jetten M.S.M."/>
            <person name="Mascher T."/>
            <person name="Medema M.H."/>
            <person name="Devos D.P."/>
            <person name="Kaster A.-K."/>
            <person name="Ovreas L."/>
            <person name="Rohde M."/>
            <person name="Galperin M.Y."/>
            <person name="Jogler C."/>
        </authorList>
    </citation>
    <scope>NUCLEOTIDE SEQUENCE [LARGE SCALE GENOMIC DNA]</scope>
    <source>
        <strain evidence="1 2">Pla144</strain>
    </source>
</reference>
<dbReference type="Proteomes" id="UP000318437">
    <property type="component" value="Unassembled WGS sequence"/>
</dbReference>
<gene>
    <name evidence="1" type="ORF">Pla144_46060</name>
</gene>
<dbReference type="InterPro" id="IPR036291">
    <property type="entry name" value="NAD(P)-bd_dom_sf"/>
</dbReference>
<dbReference type="AlphaFoldDB" id="A0A5C6CBC7"/>
<proteinExistence type="predicted"/>
<keyword evidence="2" id="KW-1185">Reference proteome</keyword>
<dbReference type="EMBL" id="SJPS01000010">
    <property type="protein sequence ID" value="TWU21385.1"/>
    <property type="molecule type" value="Genomic_DNA"/>
</dbReference>
<dbReference type="RefSeq" id="WP_146452847.1">
    <property type="nucleotide sequence ID" value="NZ_SJPS01000010.1"/>
</dbReference>
<dbReference type="SUPFAM" id="SSF51735">
    <property type="entry name" value="NAD(P)-binding Rossmann-fold domains"/>
    <property type="match status" value="1"/>
</dbReference>
<dbReference type="OrthoDB" id="8990234at2"/>